<evidence type="ECO:0000256" key="3">
    <source>
        <dbReference type="PROSITE-ProRule" id="PRU00339"/>
    </source>
</evidence>
<keyword evidence="1" id="KW-0677">Repeat</keyword>
<keyword evidence="4" id="KW-0472">Membrane</keyword>
<comment type="caution">
    <text evidence="6">The sequence shown here is derived from an EMBL/GenBank/DDBJ whole genome shotgun (WGS) entry which is preliminary data.</text>
</comment>
<dbReference type="SMART" id="SM00028">
    <property type="entry name" value="TPR"/>
    <property type="match status" value="6"/>
</dbReference>
<keyword evidence="6" id="KW-0808">Transferase</keyword>
<dbReference type="InterPro" id="IPR051012">
    <property type="entry name" value="CellSynth/LPSAsmb/PSIAsmb"/>
</dbReference>
<evidence type="ECO:0000256" key="1">
    <source>
        <dbReference type="ARBA" id="ARBA00022737"/>
    </source>
</evidence>
<protein>
    <submittedName>
        <fullName evidence="6">O-linked GlcNAc transferase protein</fullName>
    </submittedName>
</protein>
<dbReference type="GO" id="GO:0016740">
    <property type="term" value="F:transferase activity"/>
    <property type="evidence" value="ECO:0007669"/>
    <property type="project" value="UniProtKB-KW"/>
</dbReference>
<evidence type="ECO:0000256" key="2">
    <source>
        <dbReference type="ARBA" id="ARBA00022803"/>
    </source>
</evidence>
<keyword evidence="7" id="KW-1185">Reference proteome</keyword>
<dbReference type="SUPFAM" id="SSF48452">
    <property type="entry name" value="TPR-like"/>
    <property type="match status" value="4"/>
</dbReference>
<dbReference type="InterPro" id="IPR019734">
    <property type="entry name" value="TPR_rpt"/>
</dbReference>
<evidence type="ECO:0000313" key="7">
    <source>
        <dbReference type="Proteomes" id="UP000006242"/>
    </source>
</evidence>
<accession>F7QCZ7</accession>
<dbReference type="Gene3D" id="1.25.40.10">
    <property type="entry name" value="Tetratricopeptide repeat domain"/>
    <property type="match status" value="4"/>
</dbReference>
<evidence type="ECO:0000313" key="6">
    <source>
        <dbReference type="EMBL" id="ERJ18924.1"/>
    </source>
</evidence>
<dbReference type="PANTHER" id="PTHR45586:SF1">
    <property type="entry name" value="LIPOPOLYSACCHARIDE ASSEMBLY PROTEIN B"/>
    <property type="match status" value="1"/>
</dbReference>
<dbReference type="InterPro" id="IPR057306">
    <property type="entry name" value="B-barrel_PelB_C"/>
</dbReference>
<sequence length="1216" mass="136845">MAEHKQEKDLPKRTRFVRPLTLLIIAVVLVVALVLLFPARRFLSLSQGDAGRDDPSSVSITYLEALLEANPGDDQLRLKLARQLAAAGNIPKAMEVMQPLSDSTDANARWLYHQISWQAFNGLEADDPRRDEQQGELIAQMNALERNDSLTPDQLETLARRWLELGRPARAADLYERLAAQDPARAYERYGEAARWWLAADAPMRAAQAWQSAFAATDDESQRRDAALAALDAAQQTNDGSSLRMAGEFIDAYPDDPTFLDIGIEMALANNRLAQAQIWSRRYVELRPDDEKGLERNAQIALANNRLDESLAGLQRLVERNPDNVALRAQLAQVQVWAGQPAAALANYKWLARRSGNDDYDNQIIDLGAGLNDTSAVLGALQRIQARHPLNASQRRLLVNVLNSEGDPDRAIAVLSNWVESGSQDRDLWVRLATLQAYRGNTDTSLATWNDIASRFGRRLDETQARARLLAEDWQTDKAIAVLRSLPDKPPADTPDQVYYWQTLGELAWNQNQPEAAREAYYQLYLARKLDSSGYIRLVETAVATDHMDMAMEVARSDWRENKHADIIVAMLGAAQREDRPELTRELIAMAQTRPALFAQSPYYWQYYGDYQFEQRKLGEARRAYLKALSLAPNNTGVRTSLLSTLAQGGYDEELARYVNEWSDEATNSPSMWSVFALANSELGQTNTALRWYDRAVHYDPDNYLLVLDYADALERGRRFDSARRMREYALMELRPRLLADLQAQGKLTRAQREQNRRILAVQAEMLGNDGRHALLGSALNGRSGDDLTATDIELLLGYYLSEQEPSYARYWLLQAHRRRVTTEDWQQLAVALQANDQVAMQRILARSRENADIGIADRITALRQLDFRARALTLALDHERPSEPYVTGIDTVPRYAAELYQTMPQNFGTELIVRSISDLEVNSESVFLRLSGEKLSTRVELGARQLSADDDFVDMDGLEDERYANLVLNWRERRGTTTVRVGAISTDAENTTQFGLRQDYQLTDNVSVAGFINYNELPDETGQYRVLGLRDDLGFDVDWVLNARDSLSLTATYSKFYSREERNDLGDGYSVEASLAHYLMVGPTHQVQARVFASTEQNFLEDDLPSDMAARLPADTDLNDVVPTRYTFLGAGLSFARGIPGEEYPLVASPRYQLDIDAGYVLPDNDIGISANFAIGTRILGSDELSLNFGVDQTGSQTQDNSYSGSIKYQYFLGR</sequence>
<dbReference type="EMBL" id="AFNV02000014">
    <property type="protein sequence ID" value="ERJ18924.1"/>
    <property type="molecule type" value="Genomic_DNA"/>
</dbReference>
<keyword evidence="4" id="KW-0812">Transmembrane</keyword>
<feature type="repeat" description="TPR" evidence="3">
    <location>
        <begin position="670"/>
        <end position="703"/>
    </location>
</feature>
<gene>
    <name evidence="6" type="ORF">SSPSH_002217</name>
</gene>
<dbReference type="Pfam" id="PF13429">
    <property type="entry name" value="TPR_15"/>
    <property type="match status" value="1"/>
</dbReference>
<name>F7QCZ7_9GAMM</name>
<dbReference type="STRING" id="1033802.SSPSH_002217"/>
<dbReference type="AlphaFoldDB" id="F7QCZ7"/>
<feature type="transmembrane region" description="Helical" evidence="4">
    <location>
        <begin position="20"/>
        <end position="39"/>
    </location>
</feature>
<dbReference type="OrthoDB" id="8565469at2"/>
<feature type="domain" description="PelB C-terminal" evidence="5">
    <location>
        <begin position="903"/>
        <end position="1213"/>
    </location>
</feature>
<dbReference type="Proteomes" id="UP000006242">
    <property type="component" value="Unassembled WGS sequence"/>
</dbReference>
<reference evidence="6 7" key="2">
    <citation type="journal article" date="2013" name="PLoS ONE">
        <title>INDIGO - INtegrated Data Warehouse of MIcrobial GenOmes with Examples from the Red Sea Extremophiles.</title>
        <authorList>
            <person name="Alam I."/>
            <person name="Antunes A."/>
            <person name="Kamau A.A."/>
            <person name="Ba Alawi W."/>
            <person name="Kalkatawi M."/>
            <person name="Stingl U."/>
            <person name="Bajic V.B."/>
        </authorList>
    </citation>
    <scope>NUCLEOTIDE SEQUENCE [LARGE SCALE GENOMIC DNA]</scope>
    <source>
        <strain evidence="6 7">E1L3A</strain>
    </source>
</reference>
<proteinExistence type="predicted"/>
<dbReference type="eggNOG" id="COG0457">
    <property type="taxonomic scope" value="Bacteria"/>
</dbReference>
<keyword evidence="2 3" id="KW-0802">TPR repeat</keyword>
<dbReference type="PANTHER" id="PTHR45586">
    <property type="entry name" value="TPR REPEAT-CONTAINING PROTEIN PA4667"/>
    <property type="match status" value="1"/>
</dbReference>
<dbReference type="Pfam" id="PF24604">
    <property type="entry name" value="B-barrel_PelB_C"/>
    <property type="match status" value="1"/>
</dbReference>
<evidence type="ECO:0000256" key="4">
    <source>
        <dbReference type="SAM" id="Phobius"/>
    </source>
</evidence>
<dbReference type="PROSITE" id="PS50005">
    <property type="entry name" value="TPR"/>
    <property type="match status" value="2"/>
</dbReference>
<dbReference type="RefSeq" id="WP_006912568.1">
    <property type="nucleotide sequence ID" value="NZ_AFNV02000014.1"/>
</dbReference>
<evidence type="ECO:0000259" key="5">
    <source>
        <dbReference type="Pfam" id="PF24604"/>
    </source>
</evidence>
<reference evidence="6 7" key="1">
    <citation type="journal article" date="2011" name="J. Bacteriol.">
        <title>Genome sequence of Salinisphaera shabanensis, a gammaproteobacterium from the harsh, variable environment of the brine-seawater interface of the Shaban Deep in the Red Sea.</title>
        <authorList>
            <person name="Antunes A."/>
            <person name="Alam I."/>
            <person name="Bajic V.B."/>
            <person name="Stingl U."/>
        </authorList>
    </citation>
    <scope>NUCLEOTIDE SEQUENCE [LARGE SCALE GENOMIC DNA]</scope>
    <source>
        <strain evidence="6 7">E1L3A</strain>
    </source>
</reference>
<feature type="repeat" description="TPR" evidence="3">
    <location>
        <begin position="602"/>
        <end position="635"/>
    </location>
</feature>
<keyword evidence="4" id="KW-1133">Transmembrane helix</keyword>
<organism evidence="6 7">
    <name type="scientific">Salinisphaera shabanensis E1L3A</name>
    <dbReference type="NCBI Taxonomy" id="1033802"/>
    <lineage>
        <taxon>Bacteria</taxon>
        <taxon>Pseudomonadati</taxon>
        <taxon>Pseudomonadota</taxon>
        <taxon>Gammaproteobacteria</taxon>
        <taxon>Salinisphaerales</taxon>
        <taxon>Salinisphaeraceae</taxon>
        <taxon>Salinisphaera</taxon>
    </lineage>
</organism>
<dbReference type="InterPro" id="IPR011990">
    <property type="entry name" value="TPR-like_helical_dom_sf"/>
</dbReference>